<feature type="binding site" evidence="8">
    <location>
        <position position="310"/>
    </location>
    <ligand>
        <name>N(2)-acetyl-L-ornithine</name>
        <dbReference type="ChEBI" id="CHEBI:57805"/>
    </ligand>
</feature>
<dbReference type="UniPathway" id="UPA00068">
    <property type="reaction ID" value="UER00109"/>
</dbReference>
<gene>
    <name evidence="9" type="primary">argD1</name>
    <name evidence="8" type="synonym">argD</name>
    <name evidence="9" type="ORF">Csp_B17490</name>
</gene>
<comment type="catalytic activity">
    <reaction evidence="8">
        <text>N(2)-acetyl-L-ornithine + 2-oxoglutarate = N-acetyl-L-glutamate 5-semialdehyde + L-glutamate</text>
        <dbReference type="Rhea" id="RHEA:18049"/>
        <dbReference type="ChEBI" id="CHEBI:16810"/>
        <dbReference type="ChEBI" id="CHEBI:29123"/>
        <dbReference type="ChEBI" id="CHEBI:29985"/>
        <dbReference type="ChEBI" id="CHEBI:57805"/>
        <dbReference type="EC" id="2.6.1.11"/>
    </reaction>
</comment>
<accession>C9YG49</accession>
<dbReference type="Pfam" id="PF00202">
    <property type="entry name" value="Aminotran_3"/>
    <property type="match status" value="1"/>
</dbReference>
<dbReference type="InterPro" id="IPR005814">
    <property type="entry name" value="Aminotrans_3"/>
</dbReference>
<evidence type="ECO:0000256" key="2">
    <source>
        <dbReference type="ARBA" id="ARBA00022571"/>
    </source>
</evidence>
<dbReference type="AlphaFoldDB" id="C9YG49"/>
<keyword evidence="4 8" id="KW-0028">Amino-acid biosynthesis</keyword>
<comment type="subcellular location">
    <subcellularLocation>
        <location evidence="8">Cytoplasm</location>
    </subcellularLocation>
</comment>
<feature type="binding site" evidence="8">
    <location>
        <begin position="253"/>
        <end position="256"/>
    </location>
    <ligand>
        <name>pyridoxal 5'-phosphate</name>
        <dbReference type="ChEBI" id="CHEBI:597326"/>
    </ligand>
</feature>
<dbReference type="InterPro" id="IPR049704">
    <property type="entry name" value="Aminotrans_3_PPA_site"/>
</dbReference>
<dbReference type="Gene3D" id="3.40.640.10">
    <property type="entry name" value="Type I PLP-dependent aspartate aminotransferase-like (Major domain)"/>
    <property type="match status" value="1"/>
</dbReference>
<dbReference type="InterPro" id="IPR004636">
    <property type="entry name" value="AcOrn/SuccOrn_fam"/>
</dbReference>
<keyword evidence="2 8" id="KW-0055">Arginine biosynthesis</keyword>
<dbReference type="InterPro" id="IPR015422">
    <property type="entry name" value="PyrdxlP-dep_Trfase_small"/>
</dbReference>
<dbReference type="EC" id="2.6.1.11" evidence="8"/>
<keyword evidence="5 8" id="KW-0808">Transferase</keyword>
<evidence type="ECO:0000256" key="1">
    <source>
        <dbReference type="ARBA" id="ARBA00004946"/>
    </source>
</evidence>
<dbReference type="GO" id="GO:0003992">
    <property type="term" value="F:N2-acetyl-L-ornithine:2-oxoglutarate 5-aminotransferase activity"/>
    <property type="evidence" value="ECO:0007669"/>
    <property type="project" value="UniProtKB-UniRule"/>
</dbReference>
<dbReference type="InterPro" id="IPR015421">
    <property type="entry name" value="PyrdxlP-dep_Trfase_major"/>
</dbReference>
<dbReference type="GO" id="GO:0030170">
    <property type="term" value="F:pyridoxal phosphate binding"/>
    <property type="evidence" value="ECO:0007669"/>
    <property type="project" value="InterPro"/>
</dbReference>
<dbReference type="HAMAP" id="MF_01107">
    <property type="entry name" value="ArgD_aminotrans_3"/>
    <property type="match status" value="1"/>
</dbReference>
<evidence type="ECO:0000256" key="8">
    <source>
        <dbReference type="HAMAP-Rule" id="MF_01107"/>
    </source>
</evidence>
<keyword evidence="3 8" id="KW-0032">Aminotransferase</keyword>
<comment type="miscellaneous">
    <text evidence="8">May also have succinyldiaminopimelate aminotransferase activity, thus carrying out the corresponding step in lysine biosynthesis.</text>
</comment>
<evidence type="ECO:0000313" key="9">
    <source>
        <dbReference type="EMBL" id="CBA33127.1"/>
    </source>
</evidence>
<comment type="subunit">
    <text evidence="8">Homodimer.</text>
</comment>
<evidence type="ECO:0000256" key="4">
    <source>
        <dbReference type="ARBA" id="ARBA00022605"/>
    </source>
</evidence>
<keyword evidence="6 8" id="KW-0663">Pyridoxal phosphate</keyword>
<dbReference type="GO" id="GO:0005737">
    <property type="term" value="C:cytoplasm"/>
    <property type="evidence" value="ECO:0007669"/>
    <property type="project" value="UniProtKB-SubCell"/>
</dbReference>
<name>C9YG49_CURXX</name>
<comment type="cofactor">
    <cofactor evidence="8">
        <name>pyridoxal 5'-phosphate</name>
        <dbReference type="ChEBI" id="CHEBI:597326"/>
    </cofactor>
    <text evidence="8">Binds 1 pyridoxal phosphate per subunit.</text>
</comment>
<dbReference type="PANTHER" id="PTHR11986:SF79">
    <property type="entry name" value="ACETYLORNITHINE AMINOTRANSFERASE, MITOCHONDRIAL"/>
    <property type="match status" value="1"/>
</dbReference>
<dbReference type="GO" id="GO:0006526">
    <property type="term" value="P:L-arginine biosynthetic process"/>
    <property type="evidence" value="ECO:0007669"/>
    <property type="project" value="UniProtKB-UniRule"/>
</dbReference>
<dbReference type="SUPFAM" id="SSF53383">
    <property type="entry name" value="PLP-dependent transferases"/>
    <property type="match status" value="1"/>
</dbReference>
<dbReference type="NCBIfam" id="TIGR00707">
    <property type="entry name" value="argD"/>
    <property type="match status" value="1"/>
</dbReference>
<dbReference type="Gene3D" id="3.90.1150.10">
    <property type="entry name" value="Aspartate Aminotransferase, domain 1"/>
    <property type="match status" value="1"/>
</dbReference>
<keyword evidence="8" id="KW-0963">Cytoplasm</keyword>
<dbReference type="FunFam" id="3.40.640.10:FF:000004">
    <property type="entry name" value="Acetylornithine aminotransferase"/>
    <property type="match status" value="1"/>
</dbReference>
<dbReference type="NCBIfam" id="NF002325">
    <property type="entry name" value="PRK01278.1"/>
    <property type="match status" value="1"/>
</dbReference>
<dbReference type="PIRSF" id="PIRSF000521">
    <property type="entry name" value="Transaminase_4ab_Lys_Orn"/>
    <property type="match status" value="1"/>
</dbReference>
<dbReference type="CDD" id="cd00610">
    <property type="entry name" value="OAT_like"/>
    <property type="match status" value="1"/>
</dbReference>
<dbReference type="InterPro" id="IPR050103">
    <property type="entry name" value="Class-III_PLP-dep_AT"/>
</dbReference>
<comment type="pathway">
    <text evidence="1">Amine and polyamine biosynthesis; ectoine biosynthesis; L-ectoine from L-aspartate 4-semialdehyde: step 1/3.</text>
</comment>
<comment type="caution">
    <text evidence="8">Lacks conserved residue(s) required for the propagation of feature annotation.</text>
</comment>
<evidence type="ECO:0000256" key="6">
    <source>
        <dbReference type="ARBA" id="ARBA00022898"/>
    </source>
</evidence>
<feature type="binding site" evidence="8">
    <location>
        <position position="311"/>
    </location>
    <ligand>
        <name>pyridoxal 5'-phosphate</name>
        <dbReference type="ChEBI" id="CHEBI:597326"/>
    </ligand>
</feature>
<feature type="binding site" evidence="8">
    <location>
        <position position="166"/>
    </location>
    <ligand>
        <name>pyridoxal 5'-phosphate</name>
        <dbReference type="ChEBI" id="CHEBI:597326"/>
    </ligand>
</feature>
<comment type="similarity">
    <text evidence="8">Belongs to the class-III pyridoxal-phosphate-dependent aminotransferase family. ArgD subfamily.</text>
</comment>
<dbReference type="GO" id="GO:0045303">
    <property type="term" value="F:diaminobutyrate-2-oxoglutarate transaminase activity"/>
    <property type="evidence" value="ECO:0007669"/>
    <property type="project" value="UniProtKB-EC"/>
</dbReference>
<organism evidence="9">
    <name type="scientific">Curvibacter symbiont subsp. Hydra magnipapillata</name>
    <dbReference type="NCBI Taxonomy" id="667019"/>
    <lineage>
        <taxon>Bacteria</taxon>
        <taxon>Pseudomonadati</taxon>
        <taxon>Pseudomonadota</taxon>
        <taxon>Betaproteobacteria</taxon>
        <taxon>Burkholderiales</taxon>
        <taxon>Comamonadaceae</taxon>
        <taxon>Curvibacter</taxon>
    </lineage>
</organism>
<evidence type="ECO:0000256" key="5">
    <source>
        <dbReference type="ARBA" id="ARBA00022679"/>
    </source>
</evidence>
<dbReference type="PROSITE" id="PS00600">
    <property type="entry name" value="AA_TRANSFER_CLASS_3"/>
    <property type="match status" value="1"/>
</dbReference>
<evidence type="ECO:0000256" key="3">
    <source>
        <dbReference type="ARBA" id="ARBA00022576"/>
    </source>
</evidence>
<comment type="pathway">
    <text evidence="8">Amino-acid biosynthesis; L-arginine biosynthesis; N(2)-acetyl-L-ornithine from L-glutamate: step 4/4.</text>
</comment>
<evidence type="ECO:0000256" key="7">
    <source>
        <dbReference type="ARBA" id="ARBA00049111"/>
    </source>
</evidence>
<comment type="catalytic activity">
    <reaction evidence="7">
        <text>L-2,4-diaminobutanoate + 2-oxoglutarate = L-aspartate 4-semialdehyde + L-glutamate</text>
        <dbReference type="Rhea" id="RHEA:11160"/>
        <dbReference type="ChEBI" id="CHEBI:16810"/>
        <dbReference type="ChEBI" id="CHEBI:29985"/>
        <dbReference type="ChEBI" id="CHEBI:58761"/>
        <dbReference type="ChEBI" id="CHEBI:537519"/>
        <dbReference type="EC" id="2.6.1.76"/>
    </reaction>
</comment>
<feature type="binding site" evidence="8">
    <location>
        <position position="169"/>
    </location>
    <ligand>
        <name>N(2)-acetyl-L-ornithine</name>
        <dbReference type="ChEBI" id="CHEBI:57805"/>
    </ligand>
</feature>
<dbReference type="EMBL" id="FN543108">
    <property type="protein sequence ID" value="CBA33127.1"/>
    <property type="molecule type" value="Genomic_DNA"/>
</dbReference>
<feature type="modified residue" description="N6-(pyridoxal phosphate)lysine" evidence="8">
    <location>
        <position position="282"/>
    </location>
</feature>
<proteinExistence type="inferred from homology"/>
<dbReference type="GO" id="GO:0042802">
    <property type="term" value="F:identical protein binding"/>
    <property type="evidence" value="ECO:0007669"/>
    <property type="project" value="TreeGrafter"/>
</dbReference>
<sequence length="434" mass="45866">MRLKSGFNGPTGLCSSRADLFCSQPRSYDMTAATVTTPSSPHVMNTYGRLPIALSHGQGCRVWDVNGKEYLDALGGIAVNTLGHNHPQLVPALQDQLTKLIHTSNYYHIPLQEELAKLLVERSGMSNVFFCSTGLEANEAALKLARKFGHDKGIARPEVVVYEKAFHGRSIATLSATGNPKVQAGFGPLVEGFIRVPVNNIGALKAATEGNPNVVAVFFEAIQGEGGVNPMHMDYLRDVRALCDQRDWLLMIDEVQCGMGRTGKWFAHQWAGIQPDVMPLAKGLGSGVPVGAVVVGPKAATIFQPGNHGSTFGGNPLSMRAGVETIRIMEAEGLLANAEKVGAHLKAGLEAALKAEIANGGVKEVRGQGLMMGVDLSKPCGALVQRAADAGLLISVTADSVVRLVPPLILSAAEADEIVAILAPLIAAFLKETA</sequence>
<reference evidence="9" key="1">
    <citation type="journal article" date="2010" name="Nature">
        <title>The Dynamic genome of Hydra.</title>
        <authorList>
            <person name="Chapman J.A."/>
            <person name="Kirkness E.F."/>
            <person name="Simakov O."/>
            <person name="Hampson S.E."/>
            <person name="Mitros T."/>
            <person name="Weinmaier T."/>
            <person name="Rattei T."/>
            <person name="Balasubramanian P.G."/>
            <person name="Borman J."/>
            <person name="Busam D."/>
            <person name="Disbennett K."/>
            <person name="Pfannkoch C."/>
            <person name="Sumin N."/>
            <person name="Sutton G."/>
            <person name="Viswanathan L."/>
            <person name="Walenz B."/>
            <person name="Goodstein D.M."/>
            <person name="Hellsten U."/>
            <person name="Kawashima T."/>
            <person name="Prochnik S.E."/>
            <person name="Putnam N.H."/>
            <person name="Shu S."/>
            <person name="Blumberg B."/>
            <person name="Dana C.E."/>
            <person name="Gee L."/>
            <person name="Kibler D.F."/>
            <person name="Law L."/>
            <person name="Lindgens D."/>
            <person name="Martinez D.E."/>
            <person name="Peng J."/>
            <person name="Wigge P.A."/>
            <person name="Bertulat B."/>
            <person name="Guder C."/>
            <person name="Nakamura Y."/>
            <person name="Ozbek S."/>
            <person name="Watanabe H."/>
            <person name="Khalturin K."/>
            <person name="Hemmrich G."/>
            <person name="Franke A."/>
            <person name="Augustin R."/>
            <person name="Fraune S."/>
            <person name="Hayakawa E."/>
            <person name="Hayakawa S."/>
            <person name="Hirose M."/>
            <person name="Hwang J."/>
            <person name="Ikeo K."/>
            <person name="Nishimiya-Fujisawa C."/>
            <person name="Ogura A."/>
            <person name="Takahashi T."/>
            <person name="Steinmetz P.R."/>
            <person name="Zhang X."/>
            <person name="Aufschnaiter R."/>
            <person name="Eder M.K."/>
            <person name="Gorny A.K."/>
            <person name="Salvenmoser W."/>
            <person name="Heimberg A.M."/>
            <person name="Wheeler B.M."/>
            <person name="Peterson K.J."/>
            <person name="Boettger A."/>
            <person name="Tischler P."/>
            <person name="Wolf A."/>
            <person name="Gojobori T."/>
            <person name="Remington K.A."/>
            <person name="Strausberg R.L."/>
            <person name="Venter J."/>
            <person name="Technau U."/>
            <person name="Hobmayer B."/>
            <person name="Bosch T.C."/>
            <person name="Holstein T.W."/>
            <person name="Fujisawa T."/>
            <person name="Bode H.R."/>
            <person name="David C.N."/>
            <person name="Rokhsar D.S."/>
            <person name="Steele R.E."/>
        </authorList>
    </citation>
    <scope>NUCLEOTIDE SEQUENCE</scope>
</reference>
<dbReference type="InterPro" id="IPR015424">
    <property type="entry name" value="PyrdxlP-dep_Trfase"/>
</dbReference>
<dbReference type="PANTHER" id="PTHR11986">
    <property type="entry name" value="AMINOTRANSFERASE CLASS III"/>
    <property type="match status" value="1"/>
</dbReference>
<protein>
    <recommendedName>
        <fullName evidence="8">Acetylornithine aminotransferase</fullName>
        <shortName evidence="8">ACOAT</shortName>
        <ecNumber evidence="8">2.6.1.11</ecNumber>
    </recommendedName>
</protein>